<evidence type="ECO:0000313" key="7">
    <source>
        <dbReference type="EMBL" id="SFS86538.1"/>
    </source>
</evidence>
<evidence type="ECO:0000256" key="3">
    <source>
        <dbReference type="ARBA" id="ARBA00022884"/>
    </source>
</evidence>
<dbReference type="InterPro" id="IPR002942">
    <property type="entry name" value="S4_RNA-bd"/>
</dbReference>
<dbReference type="GO" id="GO:0043023">
    <property type="term" value="F:ribosomal large subunit binding"/>
    <property type="evidence" value="ECO:0007669"/>
    <property type="project" value="UniProtKB-UniRule"/>
</dbReference>
<keyword evidence="1 5" id="KW-0820">tRNA-binding</keyword>
<keyword evidence="2 5" id="KW-0699">rRNA-binding</keyword>
<dbReference type="RefSeq" id="WP_091837944.1">
    <property type="nucleotide sequence ID" value="NZ_FPAA01000009.1"/>
</dbReference>
<reference evidence="8" key="1">
    <citation type="submission" date="2016-10" db="EMBL/GenBank/DDBJ databases">
        <authorList>
            <person name="Varghese N."/>
            <person name="Submissions S."/>
        </authorList>
    </citation>
    <scope>NUCLEOTIDE SEQUENCE [LARGE SCALE GENOMIC DNA]</scope>
    <source>
        <strain evidence="8">DSM 45789</strain>
    </source>
</reference>
<dbReference type="EMBL" id="FPAA01000009">
    <property type="protein sequence ID" value="SFS86538.1"/>
    <property type="molecule type" value="Genomic_DNA"/>
</dbReference>
<dbReference type="PIRSF" id="PIRSF038881">
    <property type="entry name" value="RNAbp_HP1423"/>
    <property type="match status" value="1"/>
</dbReference>
<proteinExistence type="inferred from homology"/>
<dbReference type="OrthoDB" id="9805210at2"/>
<comment type="function">
    <text evidence="5">Key component of the ribosome quality control system (RQC), a ribosome-associated complex that mediates the extraction of incompletely synthesized nascent chains from stalled ribosomes and their subsequent degradation. RqcH recruits Ala-charged tRNA, and with RqcP directs the elongation of stalled nascent chains on 50S ribosomal subunits, leading to non-templated C-terminal alanine extensions (Ala tail). The Ala tail promotes nascent chain degradation. RqcP is associated with the translocation-like movement of the peptidyl-tRNA from the A-site into the P-site.</text>
</comment>
<feature type="domain" description="RNA-binding S4" evidence="6">
    <location>
        <begin position="1"/>
        <end position="65"/>
    </location>
</feature>
<dbReference type="Gene3D" id="3.10.290.10">
    <property type="entry name" value="RNA-binding S4 domain"/>
    <property type="match status" value="1"/>
</dbReference>
<sequence length="92" mass="10135">MRLDKFLKVSRLVKRRTLAKEVCDQGRVDVNGKAAKAGADVAVGDELTLRFGNQTVKVRVESLRETTKKNEAAELYTLLEQGASDAIEKTKG</sequence>
<comment type="subunit">
    <text evidence="5">Associates with stalled 50S ribosomal subunits. Binds to RqcH, 23S rRNA and the P-site tRNA. Does not require RqcH for association with 50S subunits.</text>
</comment>
<dbReference type="HAMAP" id="MF_00871">
    <property type="entry name" value="RqcP"/>
    <property type="match status" value="1"/>
</dbReference>
<dbReference type="AlphaFoldDB" id="A0A1I6TBP5"/>
<evidence type="ECO:0000313" key="8">
    <source>
        <dbReference type="Proteomes" id="UP000198660"/>
    </source>
</evidence>
<dbReference type="InterPro" id="IPR025490">
    <property type="entry name" value="RqcP"/>
</dbReference>
<dbReference type="CDD" id="cd00165">
    <property type="entry name" value="S4"/>
    <property type="match status" value="1"/>
</dbReference>
<evidence type="ECO:0000256" key="1">
    <source>
        <dbReference type="ARBA" id="ARBA00022555"/>
    </source>
</evidence>
<dbReference type="GO" id="GO:0072344">
    <property type="term" value="P:rescue of stalled ribosome"/>
    <property type="evidence" value="ECO:0007669"/>
    <property type="project" value="UniProtKB-UniRule"/>
</dbReference>
<evidence type="ECO:0000256" key="4">
    <source>
        <dbReference type="ARBA" id="ARBA00022917"/>
    </source>
</evidence>
<organism evidence="7 8">
    <name type="scientific">Marininema halotolerans</name>
    <dbReference type="NCBI Taxonomy" id="1155944"/>
    <lineage>
        <taxon>Bacteria</taxon>
        <taxon>Bacillati</taxon>
        <taxon>Bacillota</taxon>
        <taxon>Bacilli</taxon>
        <taxon>Bacillales</taxon>
        <taxon>Thermoactinomycetaceae</taxon>
        <taxon>Marininema</taxon>
    </lineage>
</organism>
<dbReference type="SMART" id="SM00363">
    <property type="entry name" value="S4"/>
    <property type="match status" value="1"/>
</dbReference>
<dbReference type="SUPFAM" id="SSF55174">
    <property type="entry name" value="Alpha-L RNA-binding motif"/>
    <property type="match status" value="1"/>
</dbReference>
<keyword evidence="8" id="KW-1185">Reference proteome</keyword>
<dbReference type="Proteomes" id="UP000198660">
    <property type="component" value="Unassembled WGS sequence"/>
</dbReference>
<evidence type="ECO:0000259" key="6">
    <source>
        <dbReference type="SMART" id="SM00363"/>
    </source>
</evidence>
<accession>A0A1I6TBP5</accession>
<keyword evidence="3 5" id="KW-0694">RNA-binding</keyword>
<name>A0A1I6TBP5_9BACL</name>
<dbReference type="PROSITE" id="PS50889">
    <property type="entry name" value="S4"/>
    <property type="match status" value="1"/>
</dbReference>
<dbReference type="Pfam" id="PF01479">
    <property type="entry name" value="S4"/>
    <property type="match status" value="1"/>
</dbReference>
<protein>
    <recommendedName>
        <fullName evidence="5">RQC P-site tRNA stabilizing factor</fullName>
        <shortName evidence="5">RqcP</shortName>
    </recommendedName>
    <alternativeName>
        <fullName evidence="5">Ribosome-associated protein quality control protein P</fullName>
    </alternativeName>
</protein>
<gene>
    <name evidence="5" type="primary">rqcP</name>
    <name evidence="7" type="ORF">SAMN05444972_109146</name>
</gene>
<evidence type="ECO:0000256" key="5">
    <source>
        <dbReference type="HAMAP-Rule" id="MF_00871"/>
    </source>
</evidence>
<keyword evidence="7" id="KW-0346">Stress response</keyword>
<comment type="similarity">
    <text evidence="5">Belongs to the RqcP family.</text>
</comment>
<dbReference type="GO" id="GO:0000049">
    <property type="term" value="F:tRNA binding"/>
    <property type="evidence" value="ECO:0007669"/>
    <property type="project" value="UniProtKB-UniRule"/>
</dbReference>
<evidence type="ECO:0000256" key="2">
    <source>
        <dbReference type="ARBA" id="ARBA00022730"/>
    </source>
</evidence>
<keyword evidence="4 5" id="KW-0648">Protein biosynthesis</keyword>
<dbReference type="InterPro" id="IPR036986">
    <property type="entry name" value="S4_RNA-bd_sf"/>
</dbReference>
<dbReference type="GO" id="GO:0019843">
    <property type="term" value="F:rRNA binding"/>
    <property type="evidence" value="ECO:0007669"/>
    <property type="project" value="UniProtKB-UniRule"/>
</dbReference>